<feature type="region of interest" description="Disordered" evidence="1">
    <location>
        <begin position="71"/>
        <end position="116"/>
    </location>
</feature>
<name>A0A8T2CIZ4_9BRAS</name>
<comment type="caution">
    <text evidence="3">The sequence shown here is derived from an EMBL/GenBank/DDBJ whole genome shotgun (WGS) entry which is preliminary data.</text>
</comment>
<dbReference type="Proteomes" id="UP000694240">
    <property type="component" value="Chromosome 6"/>
</dbReference>
<organism evidence="3 4">
    <name type="scientific">Arabidopsis thaliana x Arabidopsis arenosa</name>
    <dbReference type="NCBI Taxonomy" id="1240361"/>
    <lineage>
        <taxon>Eukaryota</taxon>
        <taxon>Viridiplantae</taxon>
        <taxon>Streptophyta</taxon>
        <taxon>Embryophyta</taxon>
        <taxon>Tracheophyta</taxon>
        <taxon>Spermatophyta</taxon>
        <taxon>Magnoliopsida</taxon>
        <taxon>eudicotyledons</taxon>
        <taxon>Gunneridae</taxon>
        <taxon>Pentapetalae</taxon>
        <taxon>rosids</taxon>
        <taxon>malvids</taxon>
        <taxon>Brassicales</taxon>
        <taxon>Brassicaceae</taxon>
        <taxon>Camelineae</taxon>
        <taxon>Arabidopsis</taxon>
    </lineage>
</organism>
<gene>
    <name evidence="3" type="ORF">ISN45_Aa01g037970</name>
</gene>
<dbReference type="PANTHER" id="PTHR34199">
    <property type="entry name" value="NUMOD3 MOTIF FAMILY PROTEIN, EXPRESSED"/>
    <property type="match status" value="1"/>
</dbReference>
<proteinExistence type="predicted"/>
<dbReference type="Pfam" id="PF07460">
    <property type="entry name" value="NUMOD3"/>
    <property type="match status" value="1"/>
</dbReference>
<evidence type="ECO:0000259" key="2">
    <source>
        <dbReference type="Pfam" id="PF07460"/>
    </source>
</evidence>
<feature type="compositionally biased region" description="Basic and acidic residues" evidence="1">
    <location>
        <begin position="71"/>
        <end position="92"/>
    </location>
</feature>
<evidence type="ECO:0000313" key="3">
    <source>
        <dbReference type="EMBL" id="KAG7595081.1"/>
    </source>
</evidence>
<sequence>MEMKYPFQSIRAPIRCAIYWNLKEPIILRVSNSLASLSCIRQLELKSVGSLYNVFETHNKEVNPSLLEVKAMDKETEADSDSDRKIKEEERRRKIGLANKGKVPWNKGRKHSEDTRRRIKQRTIEALRNPKVRKKMSDHQQPHSDETKEKIRASVKQVWAERSRSKRLKEKFTSSWSENIAEAARKGGSGEVELEWDSYERIKQDFSSEQLQLAEEKARAKEQTKIIAKKAAQARTEKMRKVAERKKDREEKDRREGKIRKPKQKRENPTIASRSKLKKRLTKVKENYSFDVSEKIRNHPLDDSLV</sequence>
<feature type="region of interest" description="Disordered" evidence="1">
    <location>
        <begin position="225"/>
        <end position="281"/>
    </location>
</feature>
<evidence type="ECO:0000313" key="4">
    <source>
        <dbReference type="Proteomes" id="UP000694240"/>
    </source>
</evidence>
<feature type="domain" description="Nuclease associated modular" evidence="2">
    <location>
        <begin position="89"/>
        <end position="119"/>
    </location>
</feature>
<dbReference type="AlphaFoldDB" id="A0A8T2CIZ4"/>
<dbReference type="EMBL" id="JAEFBK010000006">
    <property type="protein sequence ID" value="KAG7595081.1"/>
    <property type="molecule type" value="Genomic_DNA"/>
</dbReference>
<dbReference type="InterPro" id="IPR003611">
    <property type="entry name" value="NUMOD3"/>
</dbReference>
<protein>
    <submittedName>
        <fullName evidence="3">Nuclease associated modular domain 3</fullName>
    </submittedName>
</protein>
<feature type="compositionally biased region" description="Low complexity" evidence="1">
    <location>
        <begin position="225"/>
        <end position="234"/>
    </location>
</feature>
<reference evidence="3 4" key="1">
    <citation type="submission" date="2020-12" db="EMBL/GenBank/DDBJ databases">
        <title>Concerted genomic and epigenomic changes stabilize Arabidopsis allopolyploids.</title>
        <authorList>
            <person name="Chen Z."/>
        </authorList>
    </citation>
    <scope>NUCLEOTIDE SEQUENCE [LARGE SCALE GENOMIC DNA]</scope>
    <source>
        <strain evidence="3">Allo738</strain>
        <tissue evidence="3">Leaf</tissue>
    </source>
</reference>
<feature type="compositionally biased region" description="Basic and acidic residues" evidence="1">
    <location>
        <begin position="235"/>
        <end position="256"/>
    </location>
</feature>
<dbReference type="PANTHER" id="PTHR34199:SF1">
    <property type="entry name" value="HISTONE-LYSINE N-METHYLTRANSFERASE, H3 LYSINE-79 SPECIFIC-LIKE PROTEIN"/>
    <property type="match status" value="1"/>
</dbReference>
<keyword evidence="4" id="KW-1185">Reference proteome</keyword>
<dbReference type="GO" id="GO:0003677">
    <property type="term" value="F:DNA binding"/>
    <property type="evidence" value="ECO:0007669"/>
    <property type="project" value="InterPro"/>
</dbReference>
<accession>A0A8T2CIZ4</accession>
<evidence type="ECO:0000256" key="1">
    <source>
        <dbReference type="SAM" id="MobiDB-lite"/>
    </source>
</evidence>